<feature type="compositionally biased region" description="Polar residues" evidence="1">
    <location>
        <begin position="1"/>
        <end position="26"/>
    </location>
</feature>
<proteinExistence type="predicted"/>
<gene>
    <name evidence="2" type="ORF">CONCODRAFT_10146</name>
</gene>
<evidence type="ECO:0000313" key="2">
    <source>
        <dbReference type="EMBL" id="KXN67732.1"/>
    </source>
</evidence>
<reference evidence="2 3" key="1">
    <citation type="journal article" date="2015" name="Genome Biol. Evol.">
        <title>Phylogenomic analyses indicate that early fungi evolved digesting cell walls of algal ancestors of land plants.</title>
        <authorList>
            <person name="Chang Y."/>
            <person name="Wang S."/>
            <person name="Sekimoto S."/>
            <person name="Aerts A.L."/>
            <person name="Choi C."/>
            <person name="Clum A."/>
            <person name="LaButti K.M."/>
            <person name="Lindquist E.A."/>
            <person name="Yee Ngan C."/>
            <person name="Ohm R.A."/>
            <person name="Salamov A.A."/>
            <person name="Grigoriev I.V."/>
            <person name="Spatafora J.W."/>
            <person name="Berbee M.L."/>
        </authorList>
    </citation>
    <scope>NUCLEOTIDE SEQUENCE [LARGE SCALE GENOMIC DNA]</scope>
    <source>
        <strain evidence="2 3">NRRL 28638</strain>
    </source>
</reference>
<dbReference type="EMBL" id="KQ964616">
    <property type="protein sequence ID" value="KXN67732.1"/>
    <property type="molecule type" value="Genomic_DNA"/>
</dbReference>
<feature type="region of interest" description="Disordered" evidence="1">
    <location>
        <begin position="391"/>
        <end position="457"/>
    </location>
</feature>
<feature type="region of interest" description="Disordered" evidence="1">
    <location>
        <begin position="1"/>
        <end position="38"/>
    </location>
</feature>
<dbReference type="AlphaFoldDB" id="A0A137NYE3"/>
<keyword evidence="3" id="KW-1185">Reference proteome</keyword>
<organism evidence="2 3">
    <name type="scientific">Conidiobolus coronatus (strain ATCC 28846 / CBS 209.66 / NRRL 28638)</name>
    <name type="common">Delacroixia coronata</name>
    <dbReference type="NCBI Taxonomy" id="796925"/>
    <lineage>
        <taxon>Eukaryota</taxon>
        <taxon>Fungi</taxon>
        <taxon>Fungi incertae sedis</taxon>
        <taxon>Zoopagomycota</taxon>
        <taxon>Entomophthoromycotina</taxon>
        <taxon>Entomophthoromycetes</taxon>
        <taxon>Entomophthorales</taxon>
        <taxon>Ancylistaceae</taxon>
        <taxon>Conidiobolus</taxon>
    </lineage>
</organism>
<evidence type="ECO:0000256" key="1">
    <source>
        <dbReference type="SAM" id="MobiDB-lite"/>
    </source>
</evidence>
<sequence length="756" mass="86360">KAPIDSTFNGQDSDGSSELSEDTPSLLSGDIDSKPAFLNKNGQEKSITYGDAFSILSSEAENLDAEDSVNIKENLYCSDQSESEHSDEEELDWKQFPSSSECNTRNILPNMFLEYQPAPQYKSFNYFGKRQFNSSFSASTRDDSITNNYRLVPKGPLYRITSPCKTMPLKHPKYYLDMILSKAYLNLWYMRSKNLIEFDIDVSKTGEYYIEHMHNEVNSLLFKTGVGNCMQLIFKSWLVYVSGESQNQLWILSIHDQNKRFMLVETVQKILQIYVSSSDKDYVSIILRLEIGLIPFRLSYSQIKSDNPRPIYPRPLQLHSHPLDVSFNLRNSSEFFVILKSGEFYKGEVNLRSFDKLGEITIEEGLPVKFTLDAEKNMLSQLDPEFYLKKASSNQADQTEDDASNDSDSSTEHGESGIDQSGSEPEPESDAEEPSTAPKLDSKDTKPNKPIPEPLSATRIRSITDTQLIIFTNYKLYKVRFSGAKTLINQVNLPYPTDSLLAIEVIGNSDIVLLTSKYLMILSLHDPEIVQHVRAHLVPASPNSSLSISKISDEFNAQKHYLITVWSTFDTVPYSYIFSLCPEASLSQIPFNIPTPHCSSSFREYYKSINHKFYGFNVRTSYYNRQIATSQTQLDLPQLIGCAIRAYFQKYDYNLSIWWLTELGDVYQIDLKWASGEIPSKLEFYNSMEVTSDPYESDFISQNIQSELFGNEFGFKLYDCVPLIKKLHYLNTQKLNITDELINNVEQLIPGMALEK</sequence>
<evidence type="ECO:0000313" key="3">
    <source>
        <dbReference type="Proteomes" id="UP000070444"/>
    </source>
</evidence>
<accession>A0A137NYE3</accession>
<dbReference type="Proteomes" id="UP000070444">
    <property type="component" value="Unassembled WGS sequence"/>
</dbReference>
<name>A0A137NYE3_CONC2</name>
<protein>
    <submittedName>
        <fullName evidence="2">Uncharacterized protein</fullName>
    </submittedName>
</protein>
<feature type="non-terminal residue" evidence="2">
    <location>
        <position position="1"/>
    </location>
</feature>